<dbReference type="Gene3D" id="3.30.750.24">
    <property type="entry name" value="STAS domain"/>
    <property type="match status" value="1"/>
</dbReference>
<proteinExistence type="predicted"/>
<gene>
    <name evidence="2" type="ORF">NWE54_17995</name>
</gene>
<reference evidence="2" key="1">
    <citation type="submission" date="2022-08" db="EMBL/GenBank/DDBJ databases">
        <title>Complete Genome Sequences of 2 Bosea sp. soil isolates.</title>
        <authorList>
            <person name="Alvarez Arevalo M."/>
            <person name="Sterndorff E.B."/>
            <person name="Faurdal D."/>
            <person name="Joergensen T.S."/>
            <person name="Weber T."/>
        </authorList>
    </citation>
    <scope>NUCLEOTIDE SEQUENCE</scope>
    <source>
        <strain evidence="2">NBC_00436</strain>
    </source>
</reference>
<dbReference type="SUPFAM" id="SSF52091">
    <property type="entry name" value="SpoIIaa-like"/>
    <property type="match status" value="1"/>
</dbReference>
<dbReference type="InterPro" id="IPR036513">
    <property type="entry name" value="STAS_dom_sf"/>
</dbReference>
<name>A0A9E7ZVR6_9HYPH</name>
<evidence type="ECO:0000259" key="1">
    <source>
        <dbReference type="Pfam" id="PF13466"/>
    </source>
</evidence>
<sequence>MYLGTLGMSQPNAGFTTAPSRIGMPSDCSIREAGSIAEAIRDLLSSARSADLDCADVDTVDITFVQLVASARNSFAARGLSLKVENPSAAVLLAFARASVSLA</sequence>
<accession>A0A9E7ZVR6</accession>
<dbReference type="AlphaFoldDB" id="A0A9E7ZVR6"/>
<dbReference type="InterPro" id="IPR058548">
    <property type="entry name" value="MlaB-like_STAS"/>
</dbReference>
<dbReference type="Pfam" id="PF13466">
    <property type="entry name" value="STAS_2"/>
    <property type="match status" value="1"/>
</dbReference>
<evidence type="ECO:0000313" key="2">
    <source>
        <dbReference type="EMBL" id="UZF85704.1"/>
    </source>
</evidence>
<organism evidence="2">
    <name type="scientific">Bosea sp. NBC_00436</name>
    <dbReference type="NCBI Taxonomy" id="2969620"/>
    <lineage>
        <taxon>Bacteria</taxon>
        <taxon>Pseudomonadati</taxon>
        <taxon>Pseudomonadota</taxon>
        <taxon>Alphaproteobacteria</taxon>
        <taxon>Hyphomicrobiales</taxon>
        <taxon>Boseaceae</taxon>
        <taxon>Bosea</taxon>
    </lineage>
</organism>
<feature type="domain" description="MlaB-like STAS" evidence="1">
    <location>
        <begin position="25"/>
        <end position="99"/>
    </location>
</feature>
<dbReference type="EMBL" id="CP102774">
    <property type="protein sequence ID" value="UZF85704.1"/>
    <property type="molecule type" value="Genomic_DNA"/>
</dbReference>
<protein>
    <submittedName>
        <fullName evidence="2">STAS domain-containing protein</fullName>
    </submittedName>
</protein>